<evidence type="ECO:0000313" key="3">
    <source>
        <dbReference type="Proteomes" id="UP000821846"/>
    </source>
</evidence>
<proteinExistence type="predicted"/>
<dbReference type="PANTHER" id="PTHR34611">
    <property type="match status" value="1"/>
</dbReference>
<comment type="caution">
    <text evidence="2">The sequence shown here is derived from an EMBL/GenBank/DDBJ whole genome shotgun (WGS) entry which is preliminary data.</text>
</comment>
<protein>
    <submittedName>
        <fullName evidence="2">Transposase</fullName>
    </submittedName>
</protein>
<dbReference type="EMBL" id="JAAWUZ010000010">
    <property type="protein sequence ID" value="NSG29506.1"/>
    <property type="molecule type" value="Genomic_DNA"/>
</dbReference>
<dbReference type="InterPro" id="IPR051699">
    <property type="entry name" value="Rpn/YhgA-like_nuclease"/>
</dbReference>
<keyword evidence="3" id="KW-1185">Reference proteome</keyword>
<accession>A0ABX2GVE2</accession>
<dbReference type="Proteomes" id="UP000821846">
    <property type="component" value="Unassembled WGS sequence"/>
</dbReference>
<feature type="domain" description="Transposase (putative) YhgA-like" evidence="1">
    <location>
        <begin position="77"/>
        <end position="175"/>
    </location>
</feature>
<dbReference type="Pfam" id="PF04754">
    <property type="entry name" value="Transposase_31"/>
    <property type="match status" value="1"/>
</dbReference>
<evidence type="ECO:0000259" key="1">
    <source>
        <dbReference type="Pfam" id="PF04754"/>
    </source>
</evidence>
<name>A0ABX2GVE2_9FIRM</name>
<evidence type="ECO:0000313" key="2">
    <source>
        <dbReference type="EMBL" id="NSG29506.1"/>
    </source>
</evidence>
<sequence length="291" mass="34317">MGQKDITEKVLEDYNDVFADIINGLLFGGEQEIKPEDLENTTVHAQYKAEDDKVHELERDIAKYWKEEKVELAICGIENQSTVEKHMPFRIIGYDGSAYRNQLQQERRKMLPVVTIVLYFGTDRHWNSRKKIKELMEIPKCLDRYVNDYQMHVFEVAWLTEEQISHFRSDFKVVANFFVQKRKNRDYIPDDPTEIRHVDEVLKLLKVMTGDRRYEEIFRKKKGVRSMCDVAERLEKMGIAKGIEIGRSEGKMEGEIKGKMLVYKNLCREGFGEKEARRLTELPEDVSLEKK</sequence>
<reference evidence="2 3" key="1">
    <citation type="journal article" date="2020" name="Cell Host Microbe">
        <title>Functional and Genomic Variation between Human-Derived Isolates of Lachnospiraceae Reveals Inter- and Intra-Species Diversity.</title>
        <authorList>
            <person name="Sorbara M.T."/>
            <person name="Littmann E.R."/>
            <person name="Fontana E."/>
            <person name="Moody T.U."/>
            <person name="Kohout C.E."/>
            <person name="Gjonbalaj M."/>
            <person name="Eaton V."/>
            <person name="Seok R."/>
            <person name="Leiner I.M."/>
            <person name="Pamer E.G."/>
        </authorList>
    </citation>
    <scope>NUCLEOTIDE SEQUENCE [LARGE SCALE GENOMIC DNA]</scope>
    <source>
        <strain evidence="2 3">MSK.14.16</strain>
    </source>
</reference>
<dbReference type="RefSeq" id="WP_173865974.1">
    <property type="nucleotide sequence ID" value="NZ_JAAWUU010000011.1"/>
</dbReference>
<dbReference type="InterPro" id="IPR006842">
    <property type="entry name" value="Transposase_31"/>
</dbReference>
<organism evidence="2 3">
    <name type="scientific">Faecalicatena fissicatena</name>
    <dbReference type="NCBI Taxonomy" id="290055"/>
    <lineage>
        <taxon>Bacteria</taxon>
        <taxon>Bacillati</taxon>
        <taxon>Bacillota</taxon>
        <taxon>Clostridia</taxon>
        <taxon>Lachnospirales</taxon>
        <taxon>Lachnospiraceae</taxon>
        <taxon>Faecalicatena</taxon>
    </lineage>
</organism>
<gene>
    <name evidence="2" type="ORF">HFM93_04275</name>
</gene>
<dbReference type="PANTHER" id="PTHR34611:SF2">
    <property type="entry name" value="INACTIVE RECOMBINATION-PROMOTING NUCLEASE-LIKE PROTEIN RPNE-RELATED"/>
    <property type="match status" value="1"/>
</dbReference>